<dbReference type="EMBL" id="CP104064">
    <property type="protein sequence ID" value="WAH38170.1"/>
    <property type="molecule type" value="Genomic_DNA"/>
</dbReference>
<evidence type="ECO:0008006" key="3">
    <source>
        <dbReference type="Google" id="ProtNLM"/>
    </source>
</evidence>
<dbReference type="Proteomes" id="UP001164803">
    <property type="component" value="Chromosome"/>
</dbReference>
<organism evidence="1 2">
    <name type="scientific">Alicyclobacillus dauci</name>
    <dbReference type="NCBI Taxonomy" id="1475485"/>
    <lineage>
        <taxon>Bacteria</taxon>
        <taxon>Bacillati</taxon>
        <taxon>Bacillota</taxon>
        <taxon>Bacilli</taxon>
        <taxon>Bacillales</taxon>
        <taxon>Alicyclobacillaceae</taxon>
        <taxon>Alicyclobacillus</taxon>
    </lineage>
</organism>
<proteinExistence type="predicted"/>
<dbReference type="Gene3D" id="3.10.450.50">
    <property type="match status" value="1"/>
</dbReference>
<evidence type="ECO:0000313" key="1">
    <source>
        <dbReference type="EMBL" id="WAH38170.1"/>
    </source>
</evidence>
<name>A0ABY6Z5Z3_9BACL</name>
<dbReference type="InterPro" id="IPR032710">
    <property type="entry name" value="NTF2-like_dom_sf"/>
</dbReference>
<keyword evidence="2" id="KW-1185">Reference proteome</keyword>
<sequence>MSELLSDFRNFLSKYQTVWNDCDARQMSAYCSPELQVRWAYPNNRISDWGHDEACSGWEQAFASYAGKSPMWHFHEVFVTSVNENEVLAVFWVTFELNGQPTKEIALFVQTFRRESAGWQLIREYVESLPSKEHVQSSLLGTLTL</sequence>
<accession>A0ABY6Z5Z3</accession>
<evidence type="ECO:0000313" key="2">
    <source>
        <dbReference type="Proteomes" id="UP001164803"/>
    </source>
</evidence>
<reference evidence="1" key="1">
    <citation type="submission" date="2022-08" db="EMBL/GenBank/DDBJ databases">
        <title>Alicyclobacillus dauci DSM2870, complete genome.</title>
        <authorList>
            <person name="Wang Q."/>
            <person name="Cai R."/>
            <person name="Wang Z."/>
        </authorList>
    </citation>
    <scope>NUCLEOTIDE SEQUENCE</scope>
    <source>
        <strain evidence="1">DSM 28700</strain>
    </source>
</reference>
<dbReference type="SUPFAM" id="SSF54427">
    <property type="entry name" value="NTF2-like"/>
    <property type="match status" value="1"/>
</dbReference>
<gene>
    <name evidence="1" type="ORF">NZD86_06705</name>
</gene>
<dbReference type="RefSeq" id="WP_268045731.1">
    <property type="nucleotide sequence ID" value="NZ_CP104064.1"/>
</dbReference>
<protein>
    <recommendedName>
        <fullName evidence="3">SnoaL-like domain-containing protein</fullName>
    </recommendedName>
</protein>